<gene>
    <name evidence="1" type="ORF">Q8G51_10460</name>
</gene>
<dbReference type="Proteomes" id="UP001242129">
    <property type="component" value="Unassembled WGS sequence"/>
</dbReference>
<accession>A0AAW8AU34</accession>
<comment type="caution">
    <text evidence="1">The sequence shown here is derived from an EMBL/GenBank/DDBJ whole genome shotgun (WGS) entry which is preliminary data.</text>
</comment>
<evidence type="ECO:0008006" key="3">
    <source>
        <dbReference type="Google" id="ProtNLM"/>
    </source>
</evidence>
<protein>
    <recommendedName>
        <fullName evidence="3">Transposase</fullName>
    </recommendedName>
</protein>
<evidence type="ECO:0000313" key="1">
    <source>
        <dbReference type="EMBL" id="MDP1448198.1"/>
    </source>
</evidence>
<dbReference type="RefSeq" id="WP_305158232.1">
    <property type="nucleotide sequence ID" value="NZ_JAUUUQ010000206.1"/>
</dbReference>
<evidence type="ECO:0000313" key="2">
    <source>
        <dbReference type="Proteomes" id="UP001242129"/>
    </source>
</evidence>
<organism evidence="1 2">
    <name type="scientific">Acinetobacter lwoffii</name>
    <dbReference type="NCBI Taxonomy" id="28090"/>
    <lineage>
        <taxon>Bacteria</taxon>
        <taxon>Pseudomonadati</taxon>
        <taxon>Pseudomonadota</taxon>
        <taxon>Gammaproteobacteria</taxon>
        <taxon>Moraxellales</taxon>
        <taxon>Moraxellaceae</taxon>
        <taxon>Acinetobacter</taxon>
    </lineage>
</organism>
<dbReference type="EMBL" id="JAUUUS010000251">
    <property type="protein sequence ID" value="MDP1448198.1"/>
    <property type="molecule type" value="Genomic_DNA"/>
</dbReference>
<proteinExistence type="predicted"/>
<sequence>MFPSALEGVRNQRTGKKSIKQSLNVVNKLNRELFRIISHIQEFLKERVKLLKGIKIIRLKFK</sequence>
<name>A0AAW8AU34_ACILW</name>
<reference evidence="1" key="1">
    <citation type="submission" date="2023-07" db="EMBL/GenBank/DDBJ databases">
        <title>Dynamics of blaOXA-23 gene transmission in Acinetobacter spp. from contaminated veterinary surfaces.</title>
        <authorList>
            <person name="Moreira Da Silva J."/>
            <person name="Menezes J."/>
            <person name="Fernandes L."/>
            <person name="Marques C."/>
            <person name="Amaral A."/>
            <person name="Timofte D."/>
            <person name="Pomba C."/>
        </authorList>
    </citation>
    <scope>NUCLEOTIDE SEQUENCE</scope>
    <source>
        <strain evidence="1">CMVB11Z4A1</strain>
    </source>
</reference>
<dbReference type="AlphaFoldDB" id="A0AAW8AU34"/>